<accession>A0ABQ0BED0</accession>
<dbReference type="Proteomes" id="UP001600943">
    <property type="component" value="Unassembled WGS sequence"/>
</dbReference>
<reference evidence="4 5" key="1">
    <citation type="submission" date="2024-04" db="EMBL/GenBank/DDBJ databases">
        <title>Defined microbial consortia suppress multidrug-resistant proinflammatory Enterobacteriaceae via ecological control.</title>
        <authorList>
            <person name="Furuichi M."/>
            <person name="Kawaguchi T."/>
            <person name="Pust M."/>
            <person name="Yasuma K."/>
            <person name="Plichta D."/>
            <person name="Hasegawa N."/>
            <person name="Ohya T."/>
            <person name="Bhattarai S."/>
            <person name="Sasajima S."/>
            <person name="Aoto Y."/>
            <person name="Tuganbaev T."/>
            <person name="Yaginuma M."/>
            <person name="Ueda M."/>
            <person name="Okahashi N."/>
            <person name="Amafuji K."/>
            <person name="Kiridooshi Y."/>
            <person name="Sugita K."/>
            <person name="Strazar M."/>
            <person name="Skelly A."/>
            <person name="Suda W."/>
            <person name="Hattori M."/>
            <person name="Nakamoto N."/>
            <person name="Caballero S."/>
            <person name="Norman J."/>
            <person name="Olle B."/>
            <person name="Tanoue T."/>
            <person name="Arita M."/>
            <person name="Bucci V."/>
            <person name="Atarashi K."/>
            <person name="Xavier R."/>
            <person name="Honda K."/>
        </authorList>
    </citation>
    <scope>NUCLEOTIDE SEQUENCE [LARGE SCALE GENOMIC DNA]</scope>
    <source>
        <strain evidence="5">k04-0078-D8-1</strain>
    </source>
</reference>
<evidence type="ECO:0000256" key="1">
    <source>
        <dbReference type="SAM" id="Coils"/>
    </source>
</evidence>
<feature type="domain" description="Signal transduction histidine kinase internal region" evidence="3">
    <location>
        <begin position="357"/>
        <end position="434"/>
    </location>
</feature>
<dbReference type="InterPro" id="IPR036890">
    <property type="entry name" value="HATPase_C_sf"/>
</dbReference>
<evidence type="ECO:0000259" key="2">
    <source>
        <dbReference type="Pfam" id="PF02518"/>
    </source>
</evidence>
<sequence>MTKKLRSLSIERRMVLFFSVLCLIPVLLLSCFSAWNRQVQSEKGEKRFTRMYLEQGQNQLNAYLAEYEQKVRYLTENPDLLADVYLYHENNRYREEATASRIENILYHACREEAFFDYGVILSEDGSVFLKGQKEVPKAAAFQKLVESVRKDTGDAPVFLTGEDGAVYLAGLLSPGLEPEQITCHLILKCNMDAFEEIVTLLKRTQDQRFCLTGEEGQILFGEDEGEEWEKADTISLRNGWELSVSKSRISAGSPQGGLKLLAAALLLFSASCMYLLGKSLTLPLGQIRRKMYRAGLGEETGECSNGEERAEFSGDEHHMLEQKLTEMIRKQRELRDKMYVSRIAEEKIQMRIKELELNAMQQQINPHFLLNVLETIYWMAEEKGYEQTEEMIAVLGDYFKLCVSTAGEFVTIREEIENAKSYLRILTILYEKNFDVRWKTDREIMDGRTIKLILQPVIENAFEHGIRSMKQGGHIIITGRRTEQGVEFWVEDNGKGMTKERLKEVTDYMKDSDYDPAKSVGTRNVNLRIRLYYGDAYGLSYASEEGAGTRAVIKIPWETGACVQGQEAIRNEYGN</sequence>
<proteinExistence type="predicted"/>
<dbReference type="InterPro" id="IPR003594">
    <property type="entry name" value="HATPase_dom"/>
</dbReference>
<dbReference type="PANTHER" id="PTHR34220">
    <property type="entry name" value="SENSOR HISTIDINE KINASE YPDA"/>
    <property type="match status" value="1"/>
</dbReference>
<organism evidence="4 5">
    <name type="scientific">Blautia hominis</name>
    <dbReference type="NCBI Taxonomy" id="2025493"/>
    <lineage>
        <taxon>Bacteria</taxon>
        <taxon>Bacillati</taxon>
        <taxon>Bacillota</taxon>
        <taxon>Clostridia</taxon>
        <taxon>Lachnospirales</taxon>
        <taxon>Lachnospiraceae</taxon>
        <taxon>Blautia</taxon>
    </lineage>
</organism>
<keyword evidence="5" id="KW-1185">Reference proteome</keyword>
<evidence type="ECO:0008006" key="6">
    <source>
        <dbReference type="Google" id="ProtNLM"/>
    </source>
</evidence>
<feature type="coiled-coil region" evidence="1">
    <location>
        <begin position="318"/>
        <end position="366"/>
    </location>
</feature>
<dbReference type="Pfam" id="PF06580">
    <property type="entry name" value="His_kinase"/>
    <property type="match status" value="1"/>
</dbReference>
<dbReference type="Pfam" id="PF02518">
    <property type="entry name" value="HATPase_c"/>
    <property type="match status" value="1"/>
</dbReference>
<evidence type="ECO:0000259" key="3">
    <source>
        <dbReference type="Pfam" id="PF06580"/>
    </source>
</evidence>
<evidence type="ECO:0000313" key="5">
    <source>
        <dbReference type="Proteomes" id="UP001600943"/>
    </source>
</evidence>
<dbReference type="SUPFAM" id="SSF55874">
    <property type="entry name" value="ATPase domain of HSP90 chaperone/DNA topoisomerase II/histidine kinase"/>
    <property type="match status" value="1"/>
</dbReference>
<dbReference type="InterPro" id="IPR050640">
    <property type="entry name" value="Bact_2-comp_sensor_kinase"/>
</dbReference>
<keyword evidence="1" id="KW-0175">Coiled coil</keyword>
<dbReference type="InterPro" id="IPR010559">
    <property type="entry name" value="Sig_transdc_His_kin_internal"/>
</dbReference>
<evidence type="ECO:0000313" key="4">
    <source>
        <dbReference type="EMBL" id="GAA6409718.1"/>
    </source>
</evidence>
<gene>
    <name evidence="4" type="ORF">K040078D81_38350</name>
</gene>
<dbReference type="PANTHER" id="PTHR34220:SF7">
    <property type="entry name" value="SENSOR HISTIDINE KINASE YPDA"/>
    <property type="match status" value="1"/>
</dbReference>
<dbReference type="RefSeq" id="WP_390407664.1">
    <property type="nucleotide sequence ID" value="NZ_BAABYW010000001.1"/>
</dbReference>
<dbReference type="EMBL" id="BAABYW010000001">
    <property type="protein sequence ID" value="GAA6409718.1"/>
    <property type="molecule type" value="Genomic_DNA"/>
</dbReference>
<dbReference type="PROSITE" id="PS51257">
    <property type="entry name" value="PROKAR_LIPOPROTEIN"/>
    <property type="match status" value="1"/>
</dbReference>
<protein>
    <recommendedName>
        <fullName evidence="6">Sensor histidine kinase</fullName>
    </recommendedName>
</protein>
<comment type="caution">
    <text evidence="4">The sequence shown here is derived from an EMBL/GenBank/DDBJ whole genome shotgun (WGS) entry which is preliminary data.</text>
</comment>
<feature type="domain" description="Histidine kinase/HSP90-like ATPase" evidence="2">
    <location>
        <begin position="448"/>
        <end position="558"/>
    </location>
</feature>
<dbReference type="Gene3D" id="3.30.565.10">
    <property type="entry name" value="Histidine kinase-like ATPase, C-terminal domain"/>
    <property type="match status" value="1"/>
</dbReference>
<name>A0ABQ0BED0_9FIRM</name>